<comment type="caution">
    <text evidence="2">The sequence shown here is derived from an EMBL/GenBank/DDBJ whole genome shotgun (WGS) entry which is preliminary data.</text>
</comment>
<evidence type="ECO:0000256" key="1">
    <source>
        <dbReference type="SAM" id="Phobius"/>
    </source>
</evidence>
<gene>
    <name evidence="2" type="ORF">GX576_03800</name>
</gene>
<dbReference type="Proteomes" id="UP000536534">
    <property type="component" value="Unassembled WGS sequence"/>
</dbReference>
<evidence type="ECO:0000313" key="3">
    <source>
        <dbReference type="Proteomes" id="UP000536534"/>
    </source>
</evidence>
<organism evidence="2 3">
    <name type="scientific">Thauera phenolivorans</name>
    <dbReference type="NCBI Taxonomy" id="1792543"/>
    <lineage>
        <taxon>Bacteria</taxon>
        <taxon>Pseudomonadati</taxon>
        <taxon>Pseudomonadota</taxon>
        <taxon>Betaproteobacteria</taxon>
        <taxon>Rhodocyclales</taxon>
        <taxon>Zoogloeaceae</taxon>
        <taxon>Thauera</taxon>
    </lineage>
</organism>
<protein>
    <submittedName>
        <fullName evidence="2">DUF2868 domain-containing protein</fullName>
    </submittedName>
</protein>
<keyword evidence="1" id="KW-0472">Membrane</keyword>
<reference evidence="2 3" key="1">
    <citation type="journal article" date="2020" name="Biotechnol. Biofuels">
        <title>New insights from the biogas microbiome by comprehensive genome-resolved metagenomics of nearly 1600 species originating from multiple anaerobic digesters.</title>
        <authorList>
            <person name="Campanaro S."/>
            <person name="Treu L."/>
            <person name="Rodriguez-R L.M."/>
            <person name="Kovalovszki A."/>
            <person name="Ziels R.M."/>
            <person name="Maus I."/>
            <person name="Zhu X."/>
            <person name="Kougias P.G."/>
            <person name="Basile A."/>
            <person name="Luo G."/>
            <person name="Schluter A."/>
            <person name="Konstantinidis K.T."/>
            <person name="Angelidaki I."/>
        </authorList>
    </citation>
    <scope>NUCLEOTIDE SEQUENCE [LARGE SCALE GENOMIC DNA]</scope>
    <source>
        <strain evidence="2">AS06rmzACSIP_256</strain>
    </source>
</reference>
<feature type="transmembrane region" description="Helical" evidence="1">
    <location>
        <begin position="162"/>
        <end position="188"/>
    </location>
</feature>
<feature type="transmembrane region" description="Helical" evidence="1">
    <location>
        <begin position="57"/>
        <end position="77"/>
    </location>
</feature>
<dbReference type="InterPro" id="IPR021296">
    <property type="entry name" value="DUF2868"/>
</dbReference>
<name>A0A7X7R7H3_9RHOO</name>
<proteinExistence type="predicted"/>
<keyword evidence="1" id="KW-1133">Transmembrane helix</keyword>
<accession>A0A7X7R7H3</accession>
<keyword evidence="1" id="KW-0812">Transmembrane</keyword>
<evidence type="ECO:0000313" key="2">
    <source>
        <dbReference type="EMBL" id="NLF53519.1"/>
    </source>
</evidence>
<sequence>MRRHEDRNGLLEDSAALLAARAAPPELGERILRRADVVGEREGWREAIRRWHGRARLALLAAAVLALVFGFGAAAGVLGDGSRPVNVVWALGGLLGVHLASLLLWLLGMLLAGRSRGASLQIGGLLGRLWLRLVAALDRSPAAEGLPAALGHLLGRSRLATWGLGAITHGLWTLALAGAAGGVLLLLATRSYGFVWETTILPDEAFVRLTAALGALPALFGFPVPDAVTVAASGSAAAPGGMLAEVGRRAWAGWLLGALLAYGVLPRLLLATGCALLWWRGVRTLALDLALPGYARLRPRLLPDSERIGVRDPAPRVMPRPGRHGPHPTGGEEAALVAIELGADLPWPPPAADEEAMAIAAADAGRLDSREQRRGVLERFAERPPHRLLVAIDARATPDRGSLGLVAELADRAVETRVWALGEQALRAERLALWQHGLAGLGFAPEALITDAAAARAWLLRPGPETRS</sequence>
<feature type="transmembrane region" description="Helical" evidence="1">
    <location>
        <begin position="89"/>
        <end position="112"/>
    </location>
</feature>
<dbReference type="AlphaFoldDB" id="A0A7X7R7H3"/>
<dbReference type="Pfam" id="PF11067">
    <property type="entry name" value="DUF2868"/>
    <property type="match status" value="1"/>
</dbReference>
<dbReference type="EMBL" id="JAAYYV010000099">
    <property type="protein sequence ID" value="NLF53519.1"/>
    <property type="molecule type" value="Genomic_DNA"/>
</dbReference>